<evidence type="ECO:0000259" key="1">
    <source>
        <dbReference type="Pfam" id="PF14344"/>
    </source>
</evidence>
<dbReference type="RefSeq" id="WP_346042231.1">
    <property type="nucleotide sequence ID" value="NZ_BAAACP010000002.1"/>
</dbReference>
<evidence type="ECO:0000313" key="2">
    <source>
        <dbReference type="EMBL" id="GAA0862093.1"/>
    </source>
</evidence>
<dbReference type="EMBL" id="BAAACP010000002">
    <property type="protein sequence ID" value="GAA0862093.1"/>
    <property type="molecule type" value="Genomic_DNA"/>
</dbReference>
<dbReference type="Pfam" id="PF14344">
    <property type="entry name" value="DUF4397"/>
    <property type="match status" value="2"/>
</dbReference>
<feature type="domain" description="DUF4397" evidence="1">
    <location>
        <begin position="13"/>
        <end position="105"/>
    </location>
</feature>
<reference evidence="2 3" key="1">
    <citation type="journal article" date="2019" name="Int. J. Syst. Evol. Microbiol.">
        <title>The Global Catalogue of Microorganisms (GCM) 10K type strain sequencing project: providing services to taxonomists for standard genome sequencing and annotation.</title>
        <authorList>
            <consortium name="The Broad Institute Genomics Platform"/>
            <consortium name="The Broad Institute Genome Sequencing Center for Infectious Disease"/>
            <person name="Wu L."/>
            <person name="Ma J."/>
        </authorList>
    </citation>
    <scope>NUCLEOTIDE SEQUENCE [LARGE SCALE GENOMIC DNA]</scope>
    <source>
        <strain evidence="2 3">JCM 6486</strain>
    </source>
</reference>
<proteinExistence type="predicted"/>
<evidence type="ECO:0000313" key="3">
    <source>
        <dbReference type="Proteomes" id="UP001400965"/>
    </source>
</evidence>
<dbReference type="InterPro" id="IPR025510">
    <property type="entry name" value="DUF4397"/>
</dbReference>
<protein>
    <recommendedName>
        <fullName evidence="1">DUF4397 domain-containing protein</fullName>
    </recommendedName>
</protein>
<name>A0ABN1LYP5_9FIRM</name>
<gene>
    <name evidence="2" type="ORF">GCM10008917_06070</name>
</gene>
<dbReference type="Proteomes" id="UP001400965">
    <property type="component" value="Unassembled WGS sequence"/>
</dbReference>
<feature type="domain" description="DUF4397" evidence="1">
    <location>
        <begin position="110"/>
        <end position="197"/>
    </location>
</feature>
<keyword evidence="3" id="KW-1185">Reference proteome</keyword>
<comment type="caution">
    <text evidence="2">The sequence shown here is derived from an EMBL/GenBank/DDBJ whole genome shotgun (WGS) entry which is preliminary data.</text>
</comment>
<organism evidence="2 3">
    <name type="scientific">Paraclostridium tenue</name>
    <dbReference type="NCBI Taxonomy" id="1737"/>
    <lineage>
        <taxon>Bacteria</taxon>
        <taxon>Bacillati</taxon>
        <taxon>Bacillota</taxon>
        <taxon>Clostridia</taxon>
        <taxon>Peptostreptococcales</taxon>
        <taxon>Peptostreptococcaceae</taxon>
        <taxon>Paraclostridium</taxon>
    </lineage>
</organism>
<accession>A0ABN1LYP5</accession>
<sequence>MDCFKTKEGNSIVRVFHASPNAPTVDVYLDGEILAPGLAYTDISDYSYMEEGMHTIEIRSIGDSTTTILTKMIDVPDDRIFTIAIVGNLDNLEFILIEDDIDEIPSPKESTVRVVHLSPDSPNVNVFANGNSLFENLNFKGNSDYTKVPSGAYSMDVTSSNTGDIVLSGNLNLKANRIYTIYVIGNPPSLGLIQSVDVNSYLCR</sequence>